<dbReference type="PATRIC" id="fig|1434123.4.peg.2871"/>
<evidence type="ECO:0000313" key="2">
    <source>
        <dbReference type="Proteomes" id="UP000033096"/>
    </source>
</evidence>
<dbReference type="EMBL" id="CP009520">
    <property type="protein sequence ID" value="AKB44618.1"/>
    <property type="molecule type" value="Genomic_DNA"/>
</dbReference>
<organism evidence="1 2">
    <name type="scientific">Methanosarcina vacuolata Z-761</name>
    <dbReference type="NCBI Taxonomy" id="1434123"/>
    <lineage>
        <taxon>Archaea</taxon>
        <taxon>Methanobacteriati</taxon>
        <taxon>Methanobacteriota</taxon>
        <taxon>Stenosarchaea group</taxon>
        <taxon>Methanomicrobia</taxon>
        <taxon>Methanosarcinales</taxon>
        <taxon>Methanosarcinaceae</taxon>
        <taxon>Methanosarcina</taxon>
    </lineage>
</organism>
<reference evidence="1 2" key="1">
    <citation type="submission" date="2014-07" db="EMBL/GenBank/DDBJ databases">
        <title>Methanogenic archaea and the global carbon cycle.</title>
        <authorList>
            <person name="Henriksen J.R."/>
            <person name="Luke J."/>
            <person name="Reinhart S."/>
            <person name="Benedict M.N."/>
            <person name="Youngblut N.D."/>
            <person name="Metcalf M.E."/>
            <person name="Whitaker R.J."/>
            <person name="Metcalf W.W."/>
        </authorList>
    </citation>
    <scope>NUCLEOTIDE SEQUENCE [LARGE SCALE GENOMIC DNA]</scope>
    <source>
        <strain evidence="1 2">Z-761</strain>
    </source>
</reference>
<dbReference type="AlphaFoldDB" id="A0A0E3Q707"/>
<name>A0A0E3Q707_9EURY</name>
<accession>A0A0E3Q707</accession>
<keyword evidence="2" id="KW-1185">Reference proteome</keyword>
<gene>
    <name evidence="1" type="ORF">MSVAZ_2349</name>
</gene>
<dbReference type="HOGENOM" id="CLU_2857095_0_0_2"/>
<dbReference type="Proteomes" id="UP000033096">
    <property type="component" value="Chromosome"/>
</dbReference>
<evidence type="ECO:0000313" key="1">
    <source>
        <dbReference type="EMBL" id="AKB44618.1"/>
    </source>
</evidence>
<dbReference type="KEGG" id="mvc:MSVAZ_2349"/>
<sequence length="80" mass="9449">MYMKKQYFVEKLVELLNKYLSDKIPFFVTDGLNLYKEVLLKHFGVLRECPRTGKGYTCKRGRNCGLNCMLYVVLFKSLSR</sequence>
<protein>
    <submittedName>
        <fullName evidence="1">Uncharacterized protein</fullName>
    </submittedName>
</protein>
<proteinExistence type="predicted"/>